<sequence>YDSNLGNSLPFAAANVFSMPIVVITDNENAIEIITPTLSSPVDNETIISVSLSNAGSAGHYDSLIQRNANSLARSVTKKDRGSKKGCRCGVNRIRSGKEILCCVGRRCPCSSKNAKCQQSCACPSKNCNNGKPKKELNVKKTRRRLTKASKKHVTSFEYLSNNLQEINTSNTGPTDKFQFYLIAVIYRLLIKRNNTKGKEKVDVNRVYDIYCKCIDAINKRRMANDSITKMNIKQVKRVVTNIDKNEFILYSKVCKRNS</sequence>
<organism evidence="1 2">
    <name type="scientific">Owenia fusiformis</name>
    <name type="common">Polychaete worm</name>
    <dbReference type="NCBI Taxonomy" id="6347"/>
    <lineage>
        <taxon>Eukaryota</taxon>
        <taxon>Metazoa</taxon>
        <taxon>Spiralia</taxon>
        <taxon>Lophotrochozoa</taxon>
        <taxon>Annelida</taxon>
        <taxon>Polychaeta</taxon>
        <taxon>Sedentaria</taxon>
        <taxon>Canalipalpata</taxon>
        <taxon>Sabellida</taxon>
        <taxon>Oweniida</taxon>
        <taxon>Oweniidae</taxon>
        <taxon>Owenia</taxon>
    </lineage>
</organism>
<accession>A0A8J1T8D0</accession>
<name>A0A8J1T8D0_OWEFU</name>
<gene>
    <name evidence="1" type="ORF">OFUS_LOCUS10118</name>
</gene>
<comment type="caution">
    <text evidence="1">The sequence shown here is derived from an EMBL/GenBank/DDBJ whole genome shotgun (WGS) entry which is preliminary data.</text>
</comment>
<reference evidence="1" key="1">
    <citation type="submission" date="2022-03" db="EMBL/GenBank/DDBJ databases">
        <authorList>
            <person name="Martin C."/>
        </authorList>
    </citation>
    <scope>NUCLEOTIDE SEQUENCE</scope>
</reference>
<protein>
    <submittedName>
        <fullName evidence="1">Uncharacterized protein</fullName>
    </submittedName>
</protein>
<dbReference type="AlphaFoldDB" id="A0A8J1T8D0"/>
<evidence type="ECO:0000313" key="1">
    <source>
        <dbReference type="EMBL" id="CAH1783826.1"/>
    </source>
</evidence>
<proteinExistence type="predicted"/>
<dbReference type="OrthoDB" id="5990296at2759"/>
<dbReference type="Proteomes" id="UP000749559">
    <property type="component" value="Unassembled WGS sequence"/>
</dbReference>
<evidence type="ECO:0000313" key="2">
    <source>
        <dbReference type="Proteomes" id="UP000749559"/>
    </source>
</evidence>
<feature type="non-terminal residue" evidence="1">
    <location>
        <position position="1"/>
    </location>
</feature>
<dbReference type="EMBL" id="CAIIXF020000005">
    <property type="protein sequence ID" value="CAH1783826.1"/>
    <property type="molecule type" value="Genomic_DNA"/>
</dbReference>
<keyword evidence="2" id="KW-1185">Reference proteome</keyword>